<evidence type="ECO:0000256" key="6">
    <source>
        <dbReference type="ARBA" id="ARBA00023004"/>
    </source>
</evidence>
<protein>
    <submittedName>
        <fullName evidence="11">Ubiquinol-cytochrome c reductase cytochrome c1 subunit</fullName>
        <ecNumber evidence="11">1.10.2.2</ecNumber>
    </submittedName>
</protein>
<proteinExistence type="predicted"/>
<evidence type="ECO:0000256" key="2">
    <source>
        <dbReference type="ARBA" id="ARBA00022617"/>
    </source>
</evidence>
<dbReference type="EC" id="1.10.2.2" evidence="11"/>
<keyword evidence="2 8" id="KW-0349">Heme</keyword>
<keyword evidence="5 9" id="KW-1133">Transmembrane helix</keyword>
<feature type="chain" id="PRO_5006916128" evidence="10">
    <location>
        <begin position="20"/>
        <end position="249"/>
    </location>
</feature>
<keyword evidence="3 9" id="KW-0812">Transmembrane</keyword>
<keyword evidence="7 9" id="KW-0472">Membrane</keyword>
<feature type="signal peptide" evidence="10">
    <location>
        <begin position="1"/>
        <end position="19"/>
    </location>
</feature>
<dbReference type="InterPro" id="IPR036909">
    <property type="entry name" value="Cyt_c-like_dom_sf"/>
</dbReference>
<name>A0A0W0X4R9_9GAMM</name>
<dbReference type="PATRIC" id="fig|29423.5.peg.1068"/>
<feature type="binding site" description="covalent" evidence="8">
    <location>
        <position position="50"/>
    </location>
    <ligand>
        <name>heme c</name>
        <dbReference type="ChEBI" id="CHEBI:61717"/>
    </ligand>
</feature>
<dbReference type="GO" id="GO:0046872">
    <property type="term" value="F:metal ion binding"/>
    <property type="evidence" value="ECO:0007669"/>
    <property type="project" value="UniProtKB-KW"/>
</dbReference>
<evidence type="ECO:0000256" key="5">
    <source>
        <dbReference type="ARBA" id="ARBA00022989"/>
    </source>
</evidence>
<dbReference type="GO" id="GO:0016020">
    <property type="term" value="C:membrane"/>
    <property type="evidence" value="ECO:0007669"/>
    <property type="project" value="UniProtKB-SubCell"/>
</dbReference>
<dbReference type="EMBL" id="LNYP01000019">
    <property type="protein sequence ID" value="KTD39589.1"/>
    <property type="molecule type" value="Genomic_DNA"/>
</dbReference>
<dbReference type="GO" id="GO:0020037">
    <property type="term" value="F:heme binding"/>
    <property type="evidence" value="ECO:0007669"/>
    <property type="project" value="InterPro"/>
</dbReference>
<keyword evidence="4 8" id="KW-0479">Metal-binding</keyword>
<comment type="subcellular location">
    <subcellularLocation>
        <location evidence="1">Membrane</location>
    </subcellularLocation>
</comment>
<keyword evidence="6 8" id="KW-0408">Iron</keyword>
<evidence type="ECO:0000256" key="9">
    <source>
        <dbReference type="SAM" id="Phobius"/>
    </source>
</evidence>
<organism evidence="11 12">
    <name type="scientific">Legionella oakridgensis</name>
    <dbReference type="NCBI Taxonomy" id="29423"/>
    <lineage>
        <taxon>Bacteria</taxon>
        <taxon>Pseudomonadati</taxon>
        <taxon>Pseudomonadota</taxon>
        <taxon>Gammaproteobacteria</taxon>
        <taxon>Legionellales</taxon>
        <taxon>Legionellaceae</taxon>
        <taxon>Legionella</taxon>
    </lineage>
</organism>
<comment type="cofactor">
    <cofactor evidence="8">
        <name>heme c</name>
        <dbReference type="ChEBI" id="CHEBI:61717"/>
    </cofactor>
    <text evidence="8">Binds 1 heme c group covalently per subunit.</text>
</comment>
<sequence>MKKILIYLIVMMGFSFTHAATTAIEIKPVTIDLHDQARLQRGARLYMNYCSGCHSLRYLRYNRMAEDLGLTTFDGSVDKDLLTNNLIFTTAKLYDPIEISMPAEDARQWFGKMPPDLTLSGRERGAAWLYTYLKSFYIDHTRPFGANNLLVPDVAMPNILAPLQGEVIAEKKESEAGKPYEATLILISNGEMTQQQFDSALQDLVTFLMYVAEPTQLVRYHMGVFVMIFLGIFALIAYQLKKLYWRDIH</sequence>
<accession>A0A0W0X4R9</accession>
<dbReference type="PANTHER" id="PTHR10266">
    <property type="entry name" value="CYTOCHROME C1"/>
    <property type="match status" value="1"/>
</dbReference>
<evidence type="ECO:0000313" key="12">
    <source>
        <dbReference type="Proteomes" id="UP000054858"/>
    </source>
</evidence>
<keyword evidence="10" id="KW-0732">Signal</keyword>
<evidence type="ECO:0000256" key="7">
    <source>
        <dbReference type="ARBA" id="ARBA00023136"/>
    </source>
</evidence>
<dbReference type="AlphaFoldDB" id="A0A0W0X4R9"/>
<dbReference type="GO" id="GO:0009055">
    <property type="term" value="F:electron transfer activity"/>
    <property type="evidence" value="ECO:0007669"/>
    <property type="project" value="InterPro"/>
</dbReference>
<evidence type="ECO:0000256" key="3">
    <source>
        <dbReference type="ARBA" id="ARBA00022692"/>
    </source>
</evidence>
<comment type="caution">
    <text evidence="11">The sequence shown here is derived from an EMBL/GenBank/DDBJ whole genome shotgun (WGS) entry which is preliminary data.</text>
</comment>
<dbReference type="PANTHER" id="PTHR10266:SF3">
    <property type="entry name" value="CYTOCHROME C1, HEME PROTEIN, MITOCHONDRIAL"/>
    <property type="match status" value="1"/>
</dbReference>
<feature type="binding site" description="covalent" evidence="8">
    <location>
        <position position="53"/>
    </location>
    <ligand>
        <name>heme c</name>
        <dbReference type="ChEBI" id="CHEBI:61717"/>
    </ligand>
</feature>
<dbReference type="Gene3D" id="1.10.760.10">
    <property type="entry name" value="Cytochrome c-like domain"/>
    <property type="match status" value="1"/>
</dbReference>
<evidence type="ECO:0000256" key="8">
    <source>
        <dbReference type="PIRSR" id="PIRSR602326-1"/>
    </source>
</evidence>
<gene>
    <name evidence="11" type="primary">petC</name>
    <name evidence="11" type="ORF">Loak_1015</name>
</gene>
<evidence type="ECO:0000256" key="10">
    <source>
        <dbReference type="SAM" id="SignalP"/>
    </source>
</evidence>
<reference evidence="11 12" key="1">
    <citation type="submission" date="2015-11" db="EMBL/GenBank/DDBJ databases">
        <title>Genomic analysis of 38 Legionella species identifies large and diverse effector repertoires.</title>
        <authorList>
            <person name="Burstein D."/>
            <person name="Amaro F."/>
            <person name="Zusman T."/>
            <person name="Lifshitz Z."/>
            <person name="Cohen O."/>
            <person name="Gilbert J.A."/>
            <person name="Pupko T."/>
            <person name="Shuman H.A."/>
            <person name="Segal G."/>
        </authorList>
    </citation>
    <scope>NUCLEOTIDE SEQUENCE [LARGE SCALE GENOMIC DNA]</scope>
    <source>
        <strain evidence="11 12">Oak Ridge-10</strain>
    </source>
</reference>
<evidence type="ECO:0000256" key="4">
    <source>
        <dbReference type="ARBA" id="ARBA00022723"/>
    </source>
</evidence>
<feature type="binding site" description="covalent" evidence="8">
    <location>
        <position position="54"/>
    </location>
    <ligand>
        <name>heme c</name>
        <dbReference type="ChEBI" id="CHEBI:61717"/>
    </ligand>
</feature>
<dbReference type="Proteomes" id="UP000054858">
    <property type="component" value="Unassembled WGS sequence"/>
</dbReference>
<feature type="transmembrane region" description="Helical" evidence="9">
    <location>
        <begin position="220"/>
        <end position="240"/>
    </location>
</feature>
<dbReference type="RefSeq" id="WP_035895713.1">
    <property type="nucleotide sequence ID" value="NZ_LCUA01000007.1"/>
</dbReference>
<dbReference type="SUPFAM" id="SSF46626">
    <property type="entry name" value="Cytochrome c"/>
    <property type="match status" value="1"/>
</dbReference>
<dbReference type="GO" id="GO:0016491">
    <property type="term" value="F:oxidoreductase activity"/>
    <property type="evidence" value="ECO:0007669"/>
    <property type="project" value="UniProtKB-KW"/>
</dbReference>
<evidence type="ECO:0000256" key="1">
    <source>
        <dbReference type="ARBA" id="ARBA00004370"/>
    </source>
</evidence>
<evidence type="ECO:0000313" key="11">
    <source>
        <dbReference type="EMBL" id="KTD39589.1"/>
    </source>
</evidence>
<keyword evidence="11" id="KW-0560">Oxidoreductase</keyword>
<dbReference type="InterPro" id="IPR002326">
    <property type="entry name" value="Cyt_c1"/>
</dbReference>
<dbReference type="Pfam" id="PF02167">
    <property type="entry name" value="Cytochrom_C1"/>
    <property type="match status" value="1"/>
</dbReference>